<evidence type="ECO:0000256" key="5">
    <source>
        <dbReference type="ARBA" id="ARBA00023136"/>
    </source>
</evidence>
<keyword evidence="3 6" id="KW-0812">Transmembrane</keyword>
<reference evidence="8 9" key="1">
    <citation type="submission" date="2017-09" db="EMBL/GenBank/DDBJ databases">
        <title>Depth-based differentiation of microbial function through sediment-hosted aquifers and enrichment of novel symbionts in the deep terrestrial subsurface.</title>
        <authorList>
            <person name="Probst A.J."/>
            <person name="Ladd B."/>
            <person name="Jarett J.K."/>
            <person name="Geller-Mcgrath D.E."/>
            <person name="Sieber C.M."/>
            <person name="Emerson J.B."/>
            <person name="Anantharaman K."/>
            <person name="Thomas B.C."/>
            <person name="Malmstrom R."/>
            <person name="Stieglmeier M."/>
            <person name="Klingl A."/>
            <person name="Woyke T."/>
            <person name="Ryan C.M."/>
            <person name="Banfield J.F."/>
        </authorList>
    </citation>
    <scope>NUCLEOTIDE SEQUENCE [LARGE SCALE GENOMIC DNA]</scope>
    <source>
        <strain evidence="8">CG22_combo_CG10-13_8_21_14_all_39_12</strain>
    </source>
</reference>
<dbReference type="PANTHER" id="PTHR30619">
    <property type="entry name" value="DNA INTERNALIZATION/COMPETENCE PROTEIN COMEC/REC2"/>
    <property type="match status" value="1"/>
</dbReference>
<feature type="transmembrane region" description="Helical" evidence="6">
    <location>
        <begin position="353"/>
        <end position="376"/>
    </location>
</feature>
<keyword evidence="5 6" id="KW-0472">Membrane</keyword>
<feature type="domain" description="ComEC/Rec2-related protein" evidence="7">
    <location>
        <begin position="146"/>
        <end position="375"/>
    </location>
</feature>
<protein>
    <recommendedName>
        <fullName evidence="7">ComEC/Rec2-related protein domain-containing protein</fullName>
    </recommendedName>
</protein>
<dbReference type="EMBL" id="PCSU01000034">
    <property type="protein sequence ID" value="PIP56604.1"/>
    <property type="molecule type" value="Genomic_DNA"/>
</dbReference>
<feature type="transmembrane region" description="Helical" evidence="6">
    <location>
        <begin position="297"/>
        <end position="316"/>
    </location>
</feature>
<dbReference type="Proteomes" id="UP000228495">
    <property type="component" value="Unassembled WGS sequence"/>
</dbReference>
<evidence type="ECO:0000256" key="2">
    <source>
        <dbReference type="ARBA" id="ARBA00022475"/>
    </source>
</evidence>
<dbReference type="PANTHER" id="PTHR30619:SF7">
    <property type="entry name" value="BETA-LACTAMASE DOMAIN PROTEIN"/>
    <property type="match status" value="1"/>
</dbReference>
<dbReference type="NCBIfam" id="TIGR00360">
    <property type="entry name" value="ComEC_N-term"/>
    <property type="match status" value="1"/>
</dbReference>
<keyword evidence="4 6" id="KW-1133">Transmembrane helix</keyword>
<accession>A0A2H0BG54</accession>
<evidence type="ECO:0000313" key="8">
    <source>
        <dbReference type="EMBL" id="PIP56604.1"/>
    </source>
</evidence>
<feature type="transmembrane region" description="Helical" evidence="6">
    <location>
        <begin position="169"/>
        <end position="193"/>
    </location>
</feature>
<feature type="transmembrane region" description="Helical" evidence="6">
    <location>
        <begin position="205"/>
        <end position="232"/>
    </location>
</feature>
<dbReference type="InterPro" id="IPR052159">
    <property type="entry name" value="Competence_DNA_uptake"/>
</dbReference>
<evidence type="ECO:0000256" key="1">
    <source>
        <dbReference type="ARBA" id="ARBA00004651"/>
    </source>
</evidence>
<evidence type="ECO:0000256" key="3">
    <source>
        <dbReference type="ARBA" id="ARBA00022692"/>
    </source>
</evidence>
<dbReference type="AlphaFoldDB" id="A0A2H0BG54"/>
<evidence type="ECO:0000259" key="7">
    <source>
        <dbReference type="Pfam" id="PF03772"/>
    </source>
</evidence>
<feature type="transmembrane region" description="Helical" evidence="6">
    <location>
        <begin position="263"/>
        <end position="282"/>
    </location>
</feature>
<proteinExistence type="predicted"/>
<dbReference type="GO" id="GO:0005886">
    <property type="term" value="C:plasma membrane"/>
    <property type="evidence" value="ECO:0007669"/>
    <property type="project" value="UniProtKB-SubCell"/>
</dbReference>
<comment type="caution">
    <text evidence="8">The sequence shown here is derived from an EMBL/GenBank/DDBJ whole genome shotgun (WGS) entry which is preliminary data.</text>
</comment>
<evidence type="ECO:0000256" key="6">
    <source>
        <dbReference type="SAM" id="Phobius"/>
    </source>
</evidence>
<evidence type="ECO:0000256" key="4">
    <source>
        <dbReference type="ARBA" id="ARBA00022989"/>
    </source>
</evidence>
<name>A0A2H0BG54_UNCKA</name>
<dbReference type="Pfam" id="PF03772">
    <property type="entry name" value="Competence"/>
    <property type="match status" value="1"/>
</dbReference>
<comment type="subcellular location">
    <subcellularLocation>
        <location evidence="1">Cell membrane</location>
        <topology evidence="1">Multi-pass membrane protein</topology>
    </subcellularLocation>
</comment>
<evidence type="ECO:0000313" key="9">
    <source>
        <dbReference type="Proteomes" id="UP000228495"/>
    </source>
</evidence>
<keyword evidence="2" id="KW-1003">Cell membrane</keyword>
<gene>
    <name evidence="8" type="ORF">COX05_02220</name>
</gene>
<feature type="transmembrane region" description="Helical" evidence="6">
    <location>
        <begin position="328"/>
        <end position="347"/>
    </location>
</feature>
<dbReference type="PROSITE" id="PS51257">
    <property type="entry name" value="PROKAR_LIPOPROTEIN"/>
    <property type="match status" value="1"/>
</dbReference>
<feature type="transmembrane region" description="Helical" evidence="6">
    <location>
        <begin position="238"/>
        <end position="256"/>
    </location>
</feature>
<organism evidence="8 9">
    <name type="scientific">candidate division WWE3 bacterium CG22_combo_CG10-13_8_21_14_all_39_12</name>
    <dbReference type="NCBI Taxonomy" id="1975094"/>
    <lineage>
        <taxon>Bacteria</taxon>
        <taxon>Katanobacteria</taxon>
    </lineage>
</organism>
<dbReference type="InterPro" id="IPR004477">
    <property type="entry name" value="ComEC_N"/>
</dbReference>
<sequence length="377" mass="42310">MLRFLDRKFFLVSFFLVVVLMFLVGCVRGNYIMKDNEWGEVPIRGVVSKPSYENGLYQILTVSVKTVKQEVKIIVNRYPQYEYGDIIDIWQVPDKDMFLFSPKLQLVSHGGGNVFYTYIYKIRERLIINISTLYPEPYSRLILGIAFGVRMDLGDELEEQFSSAGVTHIMVASGYNVTVIVTAIWGVLSAIGVSKNVSRWISVGIILVFTVLAGLDPPVIRAAVMVLFLVAAEGFGRQYHPLLILCYVGIGMLVVNPLLVKSLSFYLSVGATGAIFVVRPGIVKYFDLWPSVIRDDLITTVSVSFITVPLLWVWLLKIQLTGLLTNLLILWTVPYITFGAVFSLIVQSVNMPLARFIAVGVTILLKYMLVMVEVVIK</sequence>